<protein>
    <submittedName>
        <fullName evidence="2">Uncharacterized protein</fullName>
    </submittedName>
</protein>
<evidence type="ECO:0000256" key="1">
    <source>
        <dbReference type="SAM" id="Phobius"/>
    </source>
</evidence>
<sequence>MEIKVLIENIILVVGSLVGAIAIGLLSYFGLKEFNISCRLGYHRPVLSEMSYNFETREISVHCLVCQKVVYEVKSEDHLTDEQWMWFKKIFEGVV</sequence>
<keyword evidence="1" id="KW-0472">Membrane</keyword>
<dbReference type="EMBL" id="LAZR01042686">
    <property type="protein sequence ID" value="KKL08936.1"/>
    <property type="molecule type" value="Genomic_DNA"/>
</dbReference>
<dbReference type="AlphaFoldDB" id="A0A0F9CTE6"/>
<name>A0A0F9CTE6_9ZZZZ</name>
<accession>A0A0F9CTE6</accession>
<evidence type="ECO:0000313" key="2">
    <source>
        <dbReference type="EMBL" id="KKL08936.1"/>
    </source>
</evidence>
<keyword evidence="1" id="KW-0812">Transmembrane</keyword>
<gene>
    <name evidence="2" type="ORF">LCGC14_2570880</name>
</gene>
<reference evidence="2" key="1">
    <citation type="journal article" date="2015" name="Nature">
        <title>Complex archaea that bridge the gap between prokaryotes and eukaryotes.</title>
        <authorList>
            <person name="Spang A."/>
            <person name="Saw J.H."/>
            <person name="Jorgensen S.L."/>
            <person name="Zaremba-Niedzwiedzka K."/>
            <person name="Martijn J."/>
            <person name="Lind A.E."/>
            <person name="van Eijk R."/>
            <person name="Schleper C."/>
            <person name="Guy L."/>
            <person name="Ettema T.J."/>
        </authorList>
    </citation>
    <scope>NUCLEOTIDE SEQUENCE</scope>
</reference>
<keyword evidence="1" id="KW-1133">Transmembrane helix</keyword>
<comment type="caution">
    <text evidence="2">The sequence shown here is derived from an EMBL/GenBank/DDBJ whole genome shotgun (WGS) entry which is preliminary data.</text>
</comment>
<proteinExistence type="predicted"/>
<feature type="transmembrane region" description="Helical" evidence="1">
    <location>
        <begin position="6"/>
        <end position="31"/>
    </location>
</feature>
<organism evidence="2">
    <name type="scientific">marine sediment metagenome</name>
    <dbReference type="NCBI Taxonomy" id="412755"/>
    <lineage>
        <taxon>unclassified sequences</taxon>
        <taxon>metagenomes</taxon>
        <taxon>ecological metagenomes</taxon>
    </lineage>
</organism>